<protein>
    <submittedName>
        <fullName evidence="1">Uncharacterized protein</fullName>
    </submittedName>
</protein>
<dbReference type="Proteomes" id="UP001629058">
    <property type="component" value="Unassembled WGS sequence"/>
</dbReference>
<keyword evidence="2" id="KW-1185">Reference proteome</keyword>
<reference evidence="1 2" key="1">
    <citation type="submission" date="2024-06" db="EMBL/GenBank/DDBJ databases">
        <authorList>
            <person name="Kaempfer P."/>
            <person name="Viver T."/>
        </authorList>
    </citation>
    <scope>NUCLEOTIDE SEQUENCE [LARGE SCALE GENOMIC DNA]</scope>
    <source>
        <strain evidence="1 2">ST-37</strain>
    </source>
</reference>
<dbReference type="EMBL" id="JBELPY010000012">
    <property type="protein sequence ID" value="MFL9835409.1"/>
    <property type="molecule type" value="Genomic_DNA"/>
</dbReference>
<comment type="caution">
    <text evidence="1">The sequence shown here is derived from an EMBL/GenBank/DDBJ whole genome shotgun (WGS) entry which is preliminary data.</text>
</comment>
<evidence type="ECO:0000313" key="2">
    <source>
        <dbReference type="Proteomes" id="UP001629058"/>
    </source>
</evidence>
<organism evidence="1 2">
    <name type="scientific">Chryseobacterium terrae</name>
    <dbReference type="NCBI Taxonomy" id="3163299"/>
    <lineage>
        <taxon>Bacteria</taxon>
        <taxon>Pseudomonadati</taxon>
        <taxon>Bacteroidota</taxon>
        <taxon>Flavobacteriia</taxon>
        <taxon>Flavobacteriales</taxon>
        <taxon>Weeksellaceae</taxon>
        <taxon>Chryseobacterium group</taxon>
        <taxon>Chryseobacterium</taxon>
    </lineage>
</organism>
<sequence length="51" mass="5870">MGQINLKKLNSTQISWDYYPNNRIIDDAICPSGIDTTVYLPHTKNLVFTKQ</sequence>
<gene>
    <name evidence="1" type="ORF">ABS765_15380</name>
</gene>
<accession>A0ABW8Y5C5</accession>
<evidence type="ECO:0000313" key="1">
    <source>
        <dbReference type="EMBL" id="MFL9835409.1"/>
    </source>
</evidence>
<dbReference type="RefSeq" id="WP_408092116.1">
    <property type="nucleotide sequence ID" value="NZ_JBELPY010000012.1"/>
</dbReference>
<proteinExistence type="predicted"/>
<name>A0ABW8Y5C5_9FLAO</name>